<dbReference type="GO" id="GO:0004563">
    <property type="term" value="F:beta-N-acetylhexosaminidase activity"/>
    <property type="evidence" value="ECO:0007669"/>
    <property type="project" value="UniProtKB-EC"/>
</dbReference>
<sequence length="400" mass="40557">MREELPIGRHGGPKTGTRALLVCAALGALLAAALHGPDPGAGVTGRPVAAPPPPTSSMSASGTRTPDAAPPPDPCAVRVAALAPRHRLAQLLMVGVDPRGPADALGLVRAEQVGGIFIGGDDPGLLTGGLAEVRAAAALPLAVAVDDEGGRVQRVEELDGPLPSARRMAAELSPEQVRALARDRGAALANRGVTMNLAPVLDTGDQPDGTAIGDRSFSPDPAVAATYALAFAQGMHEAGTTPVLKHFPGHGNTSGDSHVGAVTSPPLEALRQTDLAPYRDIGRYGRVAVMLGHIAVPGLTGGRPATLSPEAYALLRGEFGFTGPAMTDDLGAMRAVTDLVDLPEAVRQALAAGADIALWSSGGRTGEVLDHLEASVASGTLPADRVDEAARRVLAVKGVC</sequence>
<comment type="similarity">
    <text evidence="2">Belongs to the glycosyl hydrolase 3 family.</text>
</comment>
<gene>
    <name evidence="8" type="ORF">C8E97_3906</name>
</gene>
<keyword evidence="4" id="KW-0378">Hydrolase</keyword>
<dbReference type="InterPro" id="IPR050226">
    <property type="entry name" value="NagZ_Beta-hexosaminidase"/>
</dbReference>
<feature type="region of interest" description="Disordered" evidence="6">
    <location>
        <begin position="42"/>
        <end position="73"/>
    </location>
</feature>
<evidence type="ECO:0000256" key="3">
    <source>
        <dbReference type="ARBA" id="ARBA00012663"/>
    </source>
</evidence>
<evidence type="ECO:0000259" key="7">
    <source>
        <dbReference type="Pfam" id="PF00933"/>
    </source>
</evidence>
<dbReference type="GO" id="GO:0009254">
    <property type="term" value="P:peptidoglycan turnover"/>
    <property type="evidence" value="ECO:0007669"/>
    <property type="project" value="TreeGrafter"/>
</dbReference>
<dbReference type="OrthoDB" id="9805821at2"/>
<dbReference type="EMBL" id="RBXO01000001">
    <property type="protein sequence ID" value="RKT55247.1"/>
    <property type="molecule type" value="Genomic_DNA"/>
</dbReference>
<dbReference type="AlphaFoldDB" id="A0A495W2J2"/>
<accession>A0A495W2J2</accession>
<evidence type="ECO:0000256" key="2">
    <source>
        <dbReference type="ARBA" id="ARBA00005336"/>
    </source>
</evidence>
<dbReference type="RefSeq" id="WP_121011909.1">
    <property type="nucleotide sequence ID" value="NZ_RBXO01000001.1"/>
</dbReference>
<organism evidence="8 9">
    <name type="scientific">Saccharothrix australiensis</name>
    <dbReference type="NCBI Taxonomy" id="2072"/>
    <lineage>
        <taxon>Bacteria</taxon>
        <taxon>Bacillati</taxon>
        <taxon>Actinomycetota</taxon>
        <taxon>Actinomycetes</taxon>
        <taxon>Pseudonocardiales</taxon>
        <taxon>Pseudonocardiaceae</taxon>
        <taxon>Saccharothrix</taxon>
    </lineage>
</organism>
<name>A0A495W2J2_9PSEU</name>
<comment type="catalytic activity">
    <reaction evidence="1">
        <text>Hydrolysis of terminal non-reducing N-acetyl-D-hexosamine residues in N-acetyl-beta-D-hexosaminides.</text>
        <dbReference type="EC" id="3.2.1.52"/>
    </reaction>
</comment>
<evidence type="ECO:0000313" key="9">
    <source>
        <dbReference type="Proteomes" id="UP000282084"/>
    </source>
</evidence>
<dbReference type="PANTHER" id="PTHR30480:SF13">
    <property type="entry name" value="BETA-HEXOSAMINIDASE"/>
    <property type="match status" value="1"/>
</dbReference>
<dbReference type="InterPro" id="IPR001764">
    <property type="entry name" value="Glyco_hydro_3_N"/>
</dbReference>
<evidence type="ECO:0000256" key="4">
    <source>
        <dbReference type="ARBA" id="ARBA00022801"/>
    </source>
</evidence>
<evidence type="ECO:0000256" key="1">
    <source>
        <dbReference type="ARBA" id="ARBA00001231"/>
    </source>
</evidence>
<keyword evidence="9" id="KW-1185">Reference proteome</keyword>
<dbReference type="GO" id="GO:0005975">
    <property type="term" value="P:carbohydrate metabolic process"/>
    <property type="evidence" value="ECO:0007669"/>
    <property type="project" value="InterPro"/>
</dbReference>
<protein>
    <recommendedName>
        <fullName evidence="3">beta-N-acetylhexosaminidase</fullName>
        <ecNumber evidence="3">3.2.1.52</ecNumber>
    </recommendedName>
</protein>
<dbReference type="SUPFAM" id="SSF51445">
    <property type="entry name" value="(Trans)glycosidases"/>
    <property type="match status" value="1"/>
</dbReference>
<proteinExistence type="inferred from homology"/>
<dbReference type="Pfam" id="PF00933">
    <property type="entry name" value="Glyco_hydro_3"/>
    <property type="match status" value="1"/>
</dbReference>
<dbReference type="EC" id="3.2.1.52" evidence="3"/>
<feature type="domain" description="Glycoside hydrolase family 3 N-terminal" evidence="7">
    <location>
        <begin position="86"/>
        <end position="395"/>
    </location>
</feature>
<feature type="compositionally biased region" description="Low complexity" evidence="6">
    <location>
        <begin position="56"/>
        <end position="67"/>
    </location>
</feature>
<comment type="caution">
    <text evidence="8">The sequence shown here is derived from an EMBL/GenBank/DDBJ whole genome shotgun (WGS) entry which is preliminary data.</text>
</comment>
<dbReference type="Proteomes" id="UP000282084">
    <property type="component" value="Unassembled WGS sequence"/>
</dbReference>
<dbReference type="InterPro" id="IPR017853">
    <property type="entry name" value="GH"/>
</dbReference>
<evidence type="ECO:0000256" key="6">
    <source>
        <dbReference type="SAM" id="MobiDB-lite"/>
    </source>
</evidence>
<dbReference type="PANTHER" id="PTHR30480">
    <property type="entry name" value="BETA-HEXOSAMINIDASE-RELATED"/>
    <property type="match status" value="1"/>
</dbReference>
<reference evidence="8 9" key="1">
    <citation type="submission" date="2018-10" db="EMBL/GenBank/DDBJ databases">
        <title>Sequencing the genomes of 1000 actinobacteria strains.</title>
        <authorList>
            <person name="Klenk H.-P."/>
        </authorList>
    </citation>
    <scope>NUCLEOTIDE SEQUENCE [LARGE SCALE GENOMIC DNA]</scope>
    <source>
        <strain evidence="8 9">DSM 43800</strain>
    </source>
</reference>
<evidence type="ECO:0000256" key="5">
    <source>
        <dbReference type="ARBA" id="ARBA00023295"/>
    </source>
</evidence>
<dbReference type="InterPro" id="IPR036962">
    <property type="entry name" value="Glyco_hydro_3_N_sf"/>
</dbReference>
<dbReference type="Gene3D" id="3.20.20.300">
    <property type="entry name" value="Glycoside hydrolase, family 3, N-terminal domain"/>
    <property type="match status" value="1"/>
</dbReference>
<keyword evidence="5" id="KW-0326">Glycosidase</keyword>
<evidence type="ECO:0000313" key="8">
    <source>
        <dbReference type="EMBL" id="RKT55247.1"/>
    </source>
</evidence>